<dbReference type="Gene3D" id="1.10.630.10">
    <property type="entry name" value="Cytochrome P450"/>
    <property type="match status" value="2"/>
</dbReference>
<evidence type="ECO:0000256" key="3">
    <source>
        <dbReference type="ARBA" id="ARBA00010617"/>
    </source>
</evidence>
<dbReference type="SUPFAM" id="SSF48264">
    <property type="entry name" value="Cytochrome P450"/>
    <property type="match status" value="1"/>
</dbReference>
<dbReference type="Pfam" id="PF00067">
    <property type="entry name" value="p450"/>
    <property type="match status" value="2"/>
</dbReference>
<keyword evidence="4 9" id="KW-0349">Heme</keyword>
<dbReference type="InterPro" id="IPR002401">
    <property type="entry name" value="Cyt_P450_E_grp-I"/>
</dbReference>
<keyword evidence="13" id="KW-1185">Reference proteome</keyword>
<feature type="binding site" description="axial binding residue" evidence="9">
    <location>
        <position position="396"/>
    </location>
    <ligand>
        <name>heme</name>
        <dbReference type="ChEBI" id="CHEBI:30413"/>
    </ligand>
    <ligandPart>
        <name>Fe</name>
        <dbReference type="ChEBI" id="CHEBI:18248"/>
    </ligandPart>
</feature>
<keyword evidence="11" id="KW-0472">Membrane</keyword>
<keyword evidence="11" id="KW-0812">Transmembrane</keyword>
<keyword evidence="5 9" id="KW-0479">Metal-binding</keyword>
<keyword evidence="8 10" id="KW-0503">Monooxygenase</keyword>
<evidence type="ECO:0000256" key="11">
    <source>
        <dbReference type="SAM" id="Phobius"/>
    </source>
</evidence>
<dbReference type="InterPro" id="IPR017972">
    <property type="entry name" value="Cyt_P450_CS"/>
</dbReference>
<dbReference type="PANTHER" id="PTHR46300:SF7">
    <property type="entry name" value="P450, PUTATIVE (EUROFUNG)-RELATED"/>
    <property type="match status" value="1"/>
</dbReference>
<dbReference type="GO" id="GO:0016705">
    <property type="term" value="F:oxidoreductase activity, acting on paired donors, with incorporation or reduction of molecular oxygen"/>
    <property type="evidence" value="ECO:0007669"/>
    <property type="project" value="InterPro"/>
</dbReference>
<evidence type="ECO:0000313" key="12">
    <source>
        <dbReference type="EMBL" id="KAF7346445.1"/>
    </source>
</evidence>
<evidence type="ECO:0000256" key="9">
    <source>
        <dbReference type="PIRSR" id="PIRSR602401-1"/>
    </source>
</evidence>
<dbReference type="InterPro" id="IPR001128">
    <property type="entry name" value="Cyt_P450"/>
</dbReference>
<keyword evidence="6 10" id="KW-0560">Oxidoreductase</keyword>
<organism evidence="12 13">
    <name type="scientific">Mycena sanguinolenta</name>
    <dbReference type="NCBI Taxonomy" id="230812"/>
    <lineage>
        <taxon>Eukaryota</taxon>
        <taxon>Fungi</taxon>
        <taxon>Dikarya</taxon>
        <taxon>Basidiomycota</taxon>
        <taxon>Agaricomycotina</taxon>
        <taxon>Agaricomycetes</taxon>
        <taxon>Agaricomycetidae</taxon>
        <taxon>Agaricales</taxon>
        <taxon>Marasmiineae</taxon>
        <taxon>Mycenaceae</taxon>
        <taxon>Mycena</taxon>
    </lineage>
</organism>
<evidence type="ECO:0000256" key="1">
    <source>
        <dbReference type="ARBA" id="ARBA00001971"/>
    </source>
</evidence>
<evidence type="ECO:0000256" key="5">
    <source>
        <dbReference type="ARBA" id="ARBA00022723"/>
    </source>
</evidence>
<comment type="cofactor">
    <cofactor evidence="1 9">
        <name>heme</name>
        <dbReference type="ChEBI" id="CHEBI:30413"/>
    </cofactor>
</comment>
<dbReference type="AlphaFoldDB" id="A0A8H6XUB5"/>
<gene>
    <name evidence="12" type="ORF">MSAN_01872500</name>
</gene>
<comment type="pathway">
    <text evidence="2">Secondary metabolite biosynthesis.</text>
</comment>
<sequence length="469" mass="53121">MDFQDVLKDVPFQEYFLPVGVPLLLVAAVGLLRRSSSRPPYPPGPKAKPLVGNFFDFPAKRSWETYTEWGKQYGDVVHIEMLGKHFLVLNSVKATSDLLEKRSTVYSDRPWMATIPLMGWDFSFSFMSYTDTWQKQKKLFHQSFRKEAIAAYHPILLRKVQDMLRSLLASPADYEEHVKVLTSAIIMAMIYGYDVKSMKDRFVDLQQEAMRRLSESAVPGRFMVNIFPFLRHVPAWFPGAGFQNYFRDTRRLLLEMKEEPFQYVKQNMQNGTERQSIVRELVEENNAEGGSKEQEIMIRDVTGVAYAAAVESTNATILVFMLAMAQNPRIMRKAQAELDAVVGLGTIVLPNIWGMVNDESKYPDPGTFYPERYMTADGKINSDDHIIGFGFGRRLCAGRDPADATVWATIVTMLAVLDITPAKDAAGNEIKLDPGPNGFTDGMVSQPKPFKCNITARNEITRQLIVNVL</sequence>
<evidence type="ECO:0000256" key="10">
    <source>
        <dbReference type="RuleBase" id="RU000461"/>
    </source>
</evidence>
<evidence type="ECO:0000256" key="7">
    <source>
        <dbReference type="ARBA" id="ARBA00023004"/>
    </source>
</evidence>
<comment type="similarity">
    <text evidence="3 10">Belongs to the cytochrome P450 family.</text>
</comment>
<protein>
    <submittedName>
        <fullName evidence="12">O-methylsterigmatocystin oxidoreductase</fullName>
    </submittedName>
</protein>
<dbReference type="InterPro" id="IPR050364">
    <property type="entry name" value="Cytochrome_P450_fung"/>
</dbReference>
<keyword evidence="11" id="KW-1133">Transmembrane helix</keyword>
<dbReference type="CDD" id="cd11065">
    <property type="entry name" value="CYP64-like"/>
    <property type="match status" value="1"/>
</dbReference>
<accession>A0A8H6XUB5</accession>
<reference evidence="12" key="1">
    <citation type="submission" date="2020-05" db="EMBL/GenBank/DDBJ databases">
        <title>Mycena genomes resolve the evolution of fungal bioluminescence.</title>
        <authorList>
            <person name="Tsai I.J."/>
        </authorList>
    </citation>
    <scope>NUCLEOTIDE SEQUENCE</scope>
    <source>
        <strain evidence="12">160909Yilan</strain>
    </source>
</reference>
<evidence type="ECO:0000256" key="8">
    <source>
        <dbReference type="ARBA" id="ARBA00023033"/>
    </source>
</evidence>
<dbReference type="GO" id="GO:0005506">
    <property type="term" value="F:iron ion binding"/>
    <property type="evidence" value="ECO:0007669"/>
    <property type="project" value="InterPro"/>
</dbReference>
<comment type="caution">
    <text evidence="12">The sequence shown here is derived from an EMBL/GenBank/DDBJ whole genome shotgun (WGS) entry which is preliminary data.</text>
</comment>
<evidence type="ECO:0000313" key="13">
    <source>
        <dbReference type="Proteomes" id="UP000623467"/>
    </source>
</evidence>
<name>A0A8H6XUB5_9AGAR</name>
<evidence type="ECO:0000256" key="2">
    <source>
        <dbReference type="ARBA" id="ARBA00005179"/>
    </source>
</evidence>
<dbReference type="OrthoDB" id="2789670at2759"/>
<evidence type="ECO:0000256" key="6">
    <source>
        <dbReference type="ARBA" id="ARBA00023002"/>
    </source>
</evidence>
<dbReference type="PANTHER" id="PTHR46300">
    <property type="entry name" value="P450, PUTATIVE (EUROFUNG)-RELATED-RELATED"/>
    <property type="match status" value="1"/>
</dbReference>
<dbReference type="Proteomes" id="UP000623467">
    <property type="component" value="Unassembled WGS sequence"/>
</dbReference>
<evidence type="ECO:0000256" key="4">
    <source>
        <dbReference type="ARBA" id="ARBA00022617"/>
    </source>
</evidence>
<dbReference type="InterPro" id="IPR036396">
    <property type="entry name" value="Cyt_P450_sf"/>
</dbReference>
<dbReference type="PRINTS" id="PR00463">
    <property type="entry name" value="EP450I"/>
</dbReference>
<feature type="transmembrane region" description="Helical" evidence="11">
    <location>
        <begin position="15"/>
        <end position="32"/>
    </location>
</feature>
<keyword evidence="7 9" id="KW-0408">Iron</keyword>
<dbReference type="GO" id="GO:0004497">
    <property type="term" value="F:monooxygenase activity"/>
    <property type="evidence" value="ECO:0007669"/>
    <property type="project" value="UniProtKB-KW"/>
</dbReference>
<dbReference type="PROSITE" id="PS00086">
    <property type="entry name" value="CYTOCHROME_P450"/>
    <property type="match status" value="1"/>
</dbReference>
<dbReference type="EMBL" id="JACAZH010000019">
    <property type="protein sequence ID" value="KAF7346445.1"/>
    <property type="molecule type" value="Genomic_DNA"/>
</dbReference>
<dbReference type="GO" id="GO:0020037">
    <property type="term" value="F:heme binding"/>
    <property type="evidence" value="ECO:0007669"/>
    <property type="project" value="InterPro"/>
</dbReference>
<proteinExistence type="inferred from homology"/>